<dbReference type="InterPro" id="IPR041468">
    <property type="entry name" value="HTH_ParB/Spo0J"/>
</dbReference>
<protein>
    <recommendedName>
        <fullName evidence="4">ParB-like N-terminal domain-containing protein</fullName>
    </recommendedName>
</protein>
<feature type="compositionally biased region" description="Basic and acidic residues" evidence="3">
    <location>
        <begin position="97"/>
        <end position="107"/>
    </location>
</feature>
<proteinExistence type="inferred from homology"/>
<keyword evidence="6" id="KW-1185">Reference proteome</keyword>
<organism evidence="5 6">
    <name type="scientific">Nocardioides lentus</name>
    <dbReference type="NCBI Taxonomy" id="338077"/>
    <lineage>
        <taxon>Bacteria</taxon>
        <taxon>Bacillati</taxon>
        <taxon>Actinomycetota</taxon>
        <taxon>Actinomycetes</taxon>
        <taxon>Propionibacteriales</taxon>
        <taxon>Nocardioidaceae</taxon>
        <taxon>Nocardioides</taxon>
    </lineage>
</organism>
<dbReference type="Gene3D" id="1.10.10.2830">
    <property type="match status" value="1"/>
</dbReference>
<evidence type="ECO:0000259" key="4">
    <source>
        <dbReference type="SMART" id="SM00470"/>
    </source>
</evidence>
<feature type="compositionally biased region" description="Pro residues" evidence="3">
    <location>
        <begin position="82"/>
        <end position="94"/>
    </location>
</feature>
<evidence type="ECO:0000313" key="5">
    <source>
        <dbReference type="EMBL" id="GAA1909223.1"/>
    </source>
</evidence>
<dbReference type="Pfam" id="PF17762">
    <property type="entry name" value="HTH_ParB"/>
    <property type="match status" value="1"/>
</dbReference>
<dbReference type="EMBL" id="BAAAMY010000002">
    <property type="protein sequence ID" value="GAA1909223.1"/>
    <property type="molecule type" value="Genomic_DNA"/>
</dbReference>
<feature type="region of interest" description="Disordered" evidence="3">
    <location>
        <begin position="1"/>
        <end position="31"/>
    </location>
</feature>
<evidence type="ECO:0000256" key="3">
    <source>
        <dbReference type="SAM" id="MobiDB-lite"/>
    </source>
</evidence>
<dbReference type="PANTHER" id="PTHR33375:SF1">
    <property type="entry name" value="CHROMOSOME-PARTITIONING PROTEIN PARB-RELATED"/>
    <property type="match status" value="1"/>
</dbReference>
<dbReference type="InterPro" id="IPR050336">
    <property type="entry name" value="Chromosome_partition/occlusion"/>
</dbReference>
<dbReference type="Pfam" id="PF02195">
    <property type="entry name" value="ParB_N"/>
    <property type="match status" value="1"/>
</dbReference>
<evidence type="ECO:0000313" key="6">
    <source>
        <dbReference type="Proteomes" id="UP001501612"/>
    </source>
</evidence>
<dbReference type="SUPFAM" id="SSF109709">
    <property type="entry name" value="KorB DNA-binding domain-like"/>
    <property type="match status" value="1"/>
</dbReference>
<dbReference type="InterPro" id="IPR003115">
    <property type="entry name" value="ParB_N"/>
</dbReference>
<dbReference type="SUPFAM" id="SSF110849">
    <property type="entry name" value="ParB/Sulfiredoxin"/>
    <property type="match status" value="1"/>
</dbReference>
<dbReference type="Gene3D" id="3.90.1530.30">
    <property type="match status" value="1"/>
</dbReference>
<feature type="domain" description="ParB-like N-terminal" evidence="4">
    <location>
        <begin position="121"/>
        <end position="214"/>
    </location>
</feature>
<accession>A0ABN2P436</accession>
<dbReference type="PANTHER" id="PTHR33375">
    <property type="entry name" value="CHROMOSOME-PARTITIONING PROTEIN PARB-RELATED"/>
    <property type="match status" value="1"/>
</dbReference>
<comment type="caution">
    <text evidence="5">The sequence shown here is derived from an EMBL/GenBank/DDBJ whole genome shotgun (WGS) entry which is preliminary data.</text>
</comment>
<feature type="region of interest" description="Disordered" evidence="3">
    <location>
        <begin position="75"/>
        <end position="109"/>
    </location>
</feature>
<reference evidence="5 6" key="1">
    <citation type="journal article" date="2019" name="Int. J. Syst. Evol. Microbiol.">
        <title>The Global Catalogue of Microorganisms (GCM) 10K type strain sequencing project: providing services to taxonomists for standard genome sequencing and annotation.</title>
        <authorList>
            <consortium name="The Broad Institute Genomics Platform"/>
            <consortium name="The Broad Institute Genome Sequencing Center for Infectious Disease"/>
            <person name="Wu L."/>
            <person name="Ma J."/>
        </authorList>
    </citation>
    <scope>NUCLEOTIDE SEQUENCE [LARGE SCALE GENOMIC DNA]</scope>
    <source>
        <strain evidence="5 6">JCM 14046</strain>
    </source>
</reference>
<dbReference type="NCBIfam" id="TIGR00180">
    <property type="entry name" value="parB_part"/>
    <property type="match status" value="1"/>
</dbReference>
<dbReference type="SMART" id="SM00470">
    <property type="entry name" value="ParB"/>
    <property type="match status" value="1"/>
</dbReference>
<dbReference type="Proteomes" id="UP001501612">
    <property type="component" value="Unassembled WGS sequence"/>
</dbReference>
<evidence type="ECO:0000256" key="1">
    <source>
        <dbReference type="ARBA" id="ARBA00006295"/>
    </source>
</evidence>
<gene>
    <name evidence="5" type="ORF">GCM10009737_08020</name>
</gene>
<sequence>MMRSEGNNPGGGSHDRSRPLPSAIDDGRAVRPAHVVRAKSTGLDFAALAPACARCGEKRGDVDADTRLCGRCSVPSAALPSDPEPPRQSPPAVEPDPEPHLDAEDLGTKGLPGFDEVTRLIDVLVDELHPDPDNPREDVGDVAELAASMEVAGLLQPIVARRVVAAGQPPRLVVVAGHRRLAAAKHLGWTRVACIVRRDMPADEVLAAMLIENGQRAGLDPIEEARALRRLAHDQRAGSHQQIARLVGRTQVHVSGRLALLELSAEDQAAVRAGELSVVAAVRRGRVNAGRVRPAGSTGTPHLGAEHDLARRVKARCVQLKHKRGGRNSVGGVGCGECWESVIRADERTHLHDVSNDRGRCVLCDTDQPAASPEGAPS</sequence>
<comment type="similarity">
    <text evidence="1">Belongs to the ParB family.</text>
</comment>
<evidence type="ECO:0000256" key="2">
    <source>
        <dbReference type="ARBA" id="ARBA00022829"/>
    </source>
</evidence>
<name>A0ABN2P436_9ACTN</name>
<dbReference type="InterPro" id="IPR004437">
    <property type="entry name" value="ParB/RepB/Spo0J"/>
</dbReference>
<dbReference type="InterPro" id="IPR036086">
    <property type="entry name" value="ParB/Sulfiredoxin_sf"/>
</dbReference>
<keyword evidence="2" id="KW-0159">Chromosome partition</keyword>